<dbReference type="InterPro" id="IPR036625">
    <property type="entry name" value="E3-bd_dom_sf"/>
</dbReference>
<sequence>MLSLTKTMAMRSAAGVKYFHAAAIQHATTPLTMPALSPTMTEGTITAWKKKEGDSVVAGDVLLEIETDKAGMDVEAVEDGILAKILVWQMIQYLIDALRNYHPDGAKVPVNDLIALLAEEGDDLSKIEIPKTAAAAAPKAEAAPAKEEKKESQAPETQLPQQTASTPSSKLLSPAVAHLLLQNHIQDVTKIPATGPKGRVLKGDVLAFLGKIKARPAPEPTIPQPKTLPPASKPAPASSSKTAAPAGTAFTDTPTSNMRKVIASRLSESKTTIPHSYVTRDIVIDNMMKLRRALADELQVKVSVNDFLIKAASLALRDVPESNVQFASGDNAKQLNNIDISVAVATPTGLITPIVKGADGRGVQSISLTVKELADRAKKNKLKPEEYQGGSFSISNLGMFGVSNFTAIVNLPQASILAVGGARTVFKPSAVEETDLLSDNEVLEFLGGQSKKSAGAAGAAATAKFAKKSSDDLDLIDYLGGGKSASLKKKSTSTSESALGDEVLRRLRPTLEQSQVVSVTLSIDERVIDNEVAGKFLGRLSHYVENPESMIL</sequence>
<dbReference type="InterPro" id="IPR023213">
    <property type="entry name" value="CAT-like_dom_sf"/>
</dbReference>
<evidence type="ECO:0000259" key="6">
    <source>
        <dbReference type="PROSITE" id="PS51826"/>
    </source>
</evidence>
<evidence type="ECO:0000256" key="4">
    <source>
        <dbReference type="SAM" id="MobiDB-lite"/>
    </source>
</evidence>
<dbReference type="Gene3D" id="3.30.559.10">
    <property type="entry name" value="Chloramphenicol acetyltransferase-like domain"/>
    <property type="match status" value="1"/>
</dbReference>
<keyword evidence="2 3" id="KW-0450">Lipoyl</keyword>
<evidence type="ECO:0000313" key="7">
    <source>
        <dbReference type="EMBL" id="KAG9326087.1"/>
    </source>
</evidence>
<feature type="domain" description="Peripheral subunit-binding (PSBD)" evidence="6">
    <location>
        <begin position="171"/>
        <end position="209"/>
    </location>
</feature>
<evidence type="ECO:0000256" key="3">
    <source>
        <dbReference type="RuleBase" id="RU003423"/>
    </source>
</evidence>
<feature type="compositionally biased region" description="Polar residues" evidence="4">
    <location>
        <begin position="158"/>
        <end position="170"/>
    </location>
</feature>
<dbReference type="Gene3D" id="2.40.50.100">
    <property type="match status" value="1"/>
</dbReference>
<dbReference type="PROSITE" id="PS51826">
    <property type="entry name" value="PSBD"/>
    <property type="match status" value="1"/>
</dbReference>
<reference evidence="7" key="1">
    <citation type="submission" date="2021-07" db="EMBL/GenBank/DDBJ databases">
        <title>Draft genome of Mortierella alpina, strain LL118, isolated from an aspen leaf litter sample.</title>
        <authorList>
            <person name="Yang S."/>
            <person name="Vinatzer B.A."/>
        </authorList>
    </citation>
    <scope>NUCLEOTIDE SEQUENCE</scope>
    <source>
        <strain evidence="7">LL118</strain>
    </source>
</reference>
<dbReference type="CDD" id="cd06849">
    <property type="entry name" value="lipoyl_domain"/>
    <property type="match status" value="1"/>
</dbReference>
<feature type="region of interest" description="Disordered" evidence="4">
    <location>
        <begin position="135"/>
        <end position="170"/>
    </location>
</feature>
<dbReference type="SUPFAM" id="SSF51230">
    <property type="entry name" value="Single hybrid motif"/>
    <property type="match status" value="1"/>
</dbReference>
<dbReference type="GO" id="GO:0016746">
    <property type="term" value="F:acyltransferase activity"/>
    <property type="evidence" value="ECO:0007669"/>
    <property type="project" value="UniProtKB-KW"/>
</dbReference>
<feature type="domain" description="Lipoyl-binding" evidence="5">
    <location>
        <begin position="28"/>
        <end position="118"/>
    </location>
</feature>
<dbReference type="FunFam" id="2.40.50.100:FF:000010">
    <property type="entry name" value="Acetyltransferase component of pyruvate dehydrogenase complex"/>
    <property type="match status" value="1"/>
</dbReference>
<dbReference type="AlphaFoldDB" id="A0A9P8A842"/>
<dbReference type="InterPro" id="IPR001078">
    <property type="entry name" value="2-oxoacid_DH_actylTfrase"/>
</dbReference>
<dbReference type="InterPro" id="IPR045257">
    <property type="entry name" value="E2/Pdx1"/>
</dbReference>
<feature type="compositionally biased region" description="Low complexity" evidence="4">
    <location>
        <begin position="234"/>
        <end position="249"/>
    </location>
</feature>
<comment type="similarity">
    <text evidence="1 3">Belongs to the 2-oxoacid dehydrogenase family.</text>
</comment>
<dbReference type="PANTHER" id="PTHR23151:SF90">
    <property type="entry name" value="DIHYDROLIPOYLLYSINE-RESIDUE ACETYLTRANSFERASE COMPONENT OF PYRUVATE DEHYDROGENASE COMPLEX, MITOCHONDRIAL-RELATED"/>
    <property type="match status" value="1"/>
</dbReference>
<keyword evidence="3" id="KW-0808">Transferase</keyword>
<protein>
    <recommendedName>
        <fullName evidence="3">Dihydrolipoamide acetyltransferase component of pyruvate dehydrogenase complex</fullName>
        <ecNumber evidence="3">2.3.1.-</ecNumber>
    </recommendedName>
</protein>
<comment type="caution">
    <text evidence="7">The sequence shown here is derived from an EMBL/GenBank/DDBJ whole genome shotgun (WGS) entry which is preliminary data.</text>
</comment>
<dbReference type="Proteomes" id="UP000717515">
    <property type="component" value="Unassembled WGS sequence"/>
</dbReference>
<dbReference type="EC" id="2.3.1.-" evidence="3"/>
<dbReference type="PANTHER" id="PTHR23151">
    <property type="entry name" value="DIHYDROLIPOAMIDE ACETYL/SUCCINYL-TRANSFERASE-RELATED"/>
    <property type="match status" value="1"/>
</dbReference>
<dbReference type="PROSITE" id="PS50968">
    <property type="entry name" value="BIOTINYL_LIPOYL"/>
    <property type="match status" value="1"/>
</dbReference>
<organism evidence="7 8">
    <name type="scientific">Mortierella alpina</name>
    <name type="common">Oleaginous fungus</name>
    <name type="synonym">Mortierella renispora</name>
    <dbReference type="NCBI Taxonomy" id="64518"/>
    <lineage>
        <taxon>Eukaryota</taxon>
        <taxon>Fungi</taxon>
        <taxon>Fungi incertae sedis</taxon>
        <taxon>Mucoromycota</taxon>
        <taxon>Mortierellomycotina</taxon>
        <taxon>Mortierellomycetes</taxon>
        <taxon>Mortierellales</taxon>
        <taxon>Mortierellaceae</taxon>
        <taxon>Mortierella</taxon>
    </lineage>
</organism>
<evidence type="ECO:0000313" key="8">
    <source>
        <dbReference type="Proteomes" id="UP000717515"/>
    </source>
</evidence>
<gene>
    <name evidence="7" type="ORF">KVV02_002775</name>
</gene>
<dbReference type="SUPFAM" id="SSF52777">
    <property type="entry name" value="CoA-dependent acyltransferases"/>
    <property type="match status" value="2"/>
</dbReference>
<dbReference type="InterPro" id="IPR000089">
    <property type="entry name" value="Biotin_lipoyl"/>
</dbReference>
<dbReference type="GO" id="GO:0006086">
    <property type="term" value="P:pyruvate decarboxylation to acetyl-CoA"/>
    <property type="evidence" value="ECO:0007669"/>
    <property type="project" value="InterPro"/>
</dbReference>
<dbReference type="InterPro" id="IPR004167">
    <property type="entry name" value="PSBD"/>
</dbReference>
<dbReference type="Gene3D" id="4.10.320.10">
    <property type="entry name" value="E3-binding domain"/>
    <property type="match status" value="1"/>
</dbReference>
<dbReference type="GO" id="GO:0045254">
    <property type="term" value="C:pyruvate dehydrogenase complex"/>
    <property type="evidence" value="ECO:0007669"/>
    <property type="project" value="InterPro"/>
</dbReference>
<dbReference type="Pfam" id="PF00364">
    <property type="entry name" value="Biotin_lipoyl"/>
    <property type="match status" value="1"/>
</dbReference>
<feature type="region of interest" description="Disordered" evidence="4">
    <location>
        <begin position="216"/>
        <end position="255"/>
    </location>
</feature>
<dbReference type="SUPFAM" id="SSF47005">
    <property type="entry name" value="Peripheral subunit-binding domain of 2-oxo acid dehydrogenase complex"/>
    <property type="match status" value="1"/>
</dbReference>
<keyword evidence="3" id="KW-0012">Acyltransferase</keyword>
<dbReference type="EMBL" id="JAIFTL010000026">
    <property type="protein sequence ID" value="KAG9326087.1"/>
    <property type="molecule type" value="Genomic_DNA"/>
</dbReference>
<feature type="compositionally biased region" description="Basic and acidic residues" evidence="4">
    <location>
        <begin position="144"/>
        <end position="153"/>
    </location>
</feature>
<dbReference type="Pfam" id="PF02817">
    <property type="entry name" value="E3_binding"/>
    <property type="match status" value="1"/>
</dbReference>
<dbReference type="InterPro" id="IPR011053">
    <property type="entry name" value="Single_hybrid_motif"/>
</dbReference>
<comment type="cofactor">
    <cofactor evidence="3">
        <name>(R)-lipoate</name>
        <dbReference type="ChEBI" id="CHEBI:83088"/>
    </cofactor>
</comment>
<evidence type="ECO:0000256" key="1">
    <source>
        <dbReference type="ARBA" id="ARBA00007317"/>
    </source>
</evidence>
<accession>A0A9P8A842</accession>
<proteinExistence type="inferred from homology"/>
<name>A0A9P8A842_MORAP</name>
<evidence type="ECO:0000259" key="5">
    <source>
        <dbReference type="PROSITE" id="PS50968"/>
    </source>
</evidence>
<evidence type="ECO:0000256" key="2">
    <source>
        <dbReference type="ARBA" id="ARBA00022823"/>
    </source>
</evidence>
<dbReference type="Pfam" id="PF00198">
    <property type="entry name" value="2-oxoacid_dh"/>
    <property type="match status" value="2"/>
</dbReference>
<feature type="compositionally biased region" description="Pro residues" evidence="4">
    <location>
        <begin position="217"/>
        <end position="233"/>
    </location>
</feature>